<dbReference type="SUPFAM" id="SSF53067">
    <property type="entry name" value="Actin-like ATPase domain"/>
    <property type="match status" value="1"/>
</dbReference>
<dbReference type="GO" id="GO:0005524">
    <property type="term" value="F:ATP binding"/>
    <property type="evidence" value="ECO:0007669"/>
    <property type="project" value="UniProtKB-KW"/>
</dbReference>
<comment type="catalytic activity">
    <reaction evidence="9">
        <text>N-acetyl-D-glucosamine + ATP = N-acetyl-D-glucosamine 6-phosphate + ADP + H(+)</text>
        <dbReference type="Rhea" id="RHEA:17417"/>
        <dbReference type="ChEBI" id="CHEBI:15378"/>
        <dbReference type="ChEBI" id="CHEBI:30616"/>
        <dbReference type="ChEBI" id="CHEBI:57513"/>
        <dbReference type="ChEBI" id="CHEBI:456216"/>
        <dbReference type="ChEBI" id="CHEBI:506227"/>
        <dbReference type="EC" id="2.7.1.59"/>
    </reaction>
</comment>
<keyword evidence="7" id="KW-0067">ATP-binding</keyword>
<comment type="caution">
    <text evidence="10">The sequence shown here is derived from an EMBL/GenBank/DDBJ whole genome shotgun (WGS) entry which is preliminary data.</text>
</comment>
<dbReference type="GO" id="GO:0045127">
    <property type="term" value="F:N-acetylglucosamine kinase activity"/>
    <property type="evidence" value="ECO:0007669"/>
    <property type="project" value="UniProtKB-EC"/>
</dbReference>
<evidence type="ECO:0000256" key="8">
    <source>
        <dbReference type="ARBA" id="ARBA00023277"/>
    </source>
</evidence>
<gene>
    <name evidence="10" type="primary">nagK</name>
    <name evidence="10" type="ORF">CI610_02704</name>
</gene>
<dbReference type="InterPro" id="IPR049874">
    <property type="entry name" value="ROK_cs"/>
</dbReference>
<keyword evidence="6" id="KW-0862">Zinc</keyword>
<evidence type="ECO:0000256" key="2">
    <source>
        <dbReference type="ARBA" id="ARBA00022679"/>
    </source>
</evidence>
<evidence type="ECO:0000256" key="3">
    <source>
        <dbReference type="ARBA" id="ARBA00022723"/>
    </source>
</evidence>
<evidence type="ECO:0000256" key="1">
    <source>
        <dbReference type="ARBA" id="ARBA00012122"/>
    </source>
</evidence>
<dbReference type="PROSITE" id="PS01125">
    <property type="entry name" value="ROK"/>
    <property type="match status" value="1"/>
</dbReference>
<evidence type="ECO:0000256" key="6">
    <source>
        <dbReference type="ARBA" id="ARBA00022833"/>
    </source>
</evidence>
<dbReference type="Pfam" id="PF00480">
    <property type="entry name" value="ROK"/>
    <property type="match status" value="1"/>
</dbReference>
<accession>A0A2H9T572</accession>
<dbReference type="Gene3D" id="3.30.420.40">
    <property type="match status" value="2"/>
</dbReference>
<dbReference type="InterPro" id="IPR000600">
    <property type="entry name" value="ROK"/>
</dbReference>
<keyword evidence="3" id="KW-0479">Metal-binding</keyword>
<keyword evidence="2 10" id="KW-0808">Transferase</keyword>
<keyword evidence="5 10" id="KW-0418">Kinase</keyword>
<organism evidence="10">
    <name type="scientific">invertebrate metagenome</name>
    <dbReference type="NCBI Taxonomy" id="1711999"/>
    <lineage>
        <taxon>unclassified sequences</taxon>
        <taxon>metagenomes</taxon>
        <taxon>organismal metagenomes</taxon>
    </lineage>
</organism>
<name>A0A2H9T572_9ZZZZ</name>
<protein>
    <recommendedName>
        <fullName evidence="1">N-acetylglucosamine kinase</fullName>
        <ecNumber evidence="1">2.7.1.59</ecNumber>
    </recommendedName>
</protein>
<evidence type="ECO:0000256" key="9">
    <source>
        <dbReference type="ARBA" id="ARBA00049065"/>
    </source>
</evidence>
<keyword evidence="8" id="KW-0119">Carbohydrate metabolism</keyword>
<dbReference type="InterPro" id="IPR043129">
    <property type="entry name" value="ATPase_NBD"/>
</dbReference>
<evidence type="ECO:0000256" key="7">
    <source>
        <dbReference type="ARBA" id="ARBA00022840"/>
    </source>
</evidence>
<dbReference type="GO" id="GO:0046872">
    <property type="term" value="F:metal ion binding"/>
    <property type="evidence" value="ECO:0007669"/>
    <property type="project" value="UniProtKB-KW"/>
</dbReference>
<dbReference type="AlphaFoldDB" id="A0A2H9T572"/>
<dbReference type="CDD" id="cd24057">
    <property type="entry name" value="ASKHA_NBD_ROK_NAGK"/>
    <property type="match status" value="1"/>
</dbReference>
<proteinExistence type="predicted"/>
<evidence type="ECO:0000313" key="10">
    <source>
        <dbReference type="EMBL" id="PJE78366.1"/>
    </source>
</evidence>
<evidence type="ECO:0000256" key="5">
    <source>
        <dbReference type="ARBA" id="ARBA00022777"/>
    </source>
</evidence>
<dbReference type="EMBL" id="NSIT01000195">
    <property type="protein sequence ID" value="PJE78366.1"/>
    <property type="molecule type" value="Genomic_DNA"/>
</dbReference>
<keyword evidence="4" id="KW-0547">Nucleotide-binding</keyword>
<evidence type="ECO:0000256" key="4">
    <source>
        <dbReference type="ARBA" id="ARBA00022741"/>
    </source>
</evidence>
<dbReference type="PANTHER" id="PTHR18964:SF162">
    <property type="entry name" value="N-ACETYL-D-GLUCOSAMINE KINASE"/>
    <property type="match status" value="1"/>
</dbReference>
<sequence>MLYGLDIGGTKIEFVAYDKQKKCLSQQVRTPTNDYDVFKETLSQLITSADKQFNEPGTIGIGLPGFVDPDTDLVYCANVPCLNNRSLAKDLGQYLRRPVKIENDANCFVLSEATGGSASNYRSAFGIILGTGCGGGFMIDGQLHQGSRCLAGEWGHTPLPFHVYQIAGQDFPIIPCSCGLKGCLDNYLSGRGLATIYNYYSHHHLTGKEVISAYYQKDSAAIKSIDVYCELLACSLSTVINTVDPDIIVVGGGLSNFSELYQRIPPLLEKYTIKSGHIPDFSPASFGSEGGARGAAMLNYVPNNNE</sequence>
<dbReference type="EC" id="2.7.1.59" evidence="1"/>
<dbReference type="PANTHER" id="PTHR18964">
    <property type="entry name" value="ROK (REPRESSOR, ORF, KINASE) FAMILY"/>
    <property type="match status" value="1"/>
</dbReference>
<reference evidence="10" key="1">
    <citation type="journal article" date="2017" name="Appl. Environ. Microbiol.">
        <title>Molecular characterization of an Endozoicomonas-like organism causing infection in king scallop Pecten maximus L.</title>
        <authorList>
            <person name="Cano I."/>
            <person name="van Aerle R."/>
            <person name="Ross S."/>
            <person name="Verner-Jeffreys D.W."/>
            <person name="Paley R.K."/>
            <person name="Rimmer G."/>
            <person name="Ryder D."/>
            <person name="Hooper P."/>
            <person name="Stone D."/>
            <person name="Feist S.W."/>
        </authorList>
    </citation>
    <scope>NUCLEOTIDE SEQUENCE</scope>
</reference>